<dbReference type="Proteomes" id="UP000224567">
    <property type="component" value="Unassembled WGS sequence"/>
</dbReference>
<evidence type="ECO:0000313" key="3">
    <source>
        <dbReference type="Proteomes" id="UP000224567"/>
    </source>
</evidence>
<organism evidence="2 3">
    <name type="scientific">Capsicum baccatum</name>
    <name type="common">Peruvian pepper</name>
    <dbReference type="NCBI Taxonomy" id="33114"/>
    <lineage>
        <taxon>Eukaryota</taxon>
        <taxon>Viridiplantae</taxon>
        <taxon>Streptophyta</taxon>
        <taxon>Embryophyta</taxon>
        <taxon>Tracheophyta</taxon>
        <taxon>Spermatophyta</taxon>
        <taxon>Magnoliopsida</taxon>
        <taxon>eudicotyledons</taxon>
        <taxon>Gunneridae</taxon>
        <taxon>Pentapetalae</taxon>
        <taxon>asterids</taxon>
        <taxon>lamiids</taxon>
        <taxon>Solanales</taxon>
        <taxon>Solanaceae</taxon>
        <taxon>Solanoideae</taxon>
        <taxon>Capsiceae</taxon>
        <taxon>Capsicum</taxon>
    </lineage>
</organism>
<reference evidence="2 3" key="1">
    <citation type="journal article" date="2017" name="Genome Biol.">
        <title>New reference genome sequences of hot pepper reveal the massive evolution of plant disease-resistance genes by retroduplication.</title>
        <authorList>
            <person name="Kim S."/>
            <person name="Park J."/>
            <person name="Yeom S.I."/>
            <person name="Kim Y.M."/>
            <person name="Seo E."/>
            <person name="Kim K.T."/>
            <person name="Kim M.S."/>
            <person name="Lee J.M."/>
            <person name="Cheong K."/>
            <person name="Shin H.S."/>
            <person name="Kim S.B."/>
            <person name="Han K."/>
            <person name="Lee J."/>
            <person name="Park M."/>
            <person name="Lee H.A."/>
            <person name="Lee H.Y."/>
            <person name="Lee Y."/>
            <person name="Oh S."/>
            <person name="Lee J.H."/>
            <person name="Choi E."/>
            <person name="Choi E."/>
            <person name="Lee S.E."/>
            <person name="Jeon J."/>
            <person name="Kim H."/>
            <person name="Choi G."/>
            <person name="Song H."/>
            <person name="Lee J."/>
            <person name="Lee S.C."/>
            <person name="Kwon J.K."/>
            <person name="Lee H.Y."/>
            <person name="Koo N."/>
            <person name="Hong Y."/>
            <person name="Kim R.W."/>
            <person name="Kang W.H."/>
            <person name="Huh J.H."/>
            <person name="Kang B.C."/>
            <person name="Yang T.J."/>
            <person name="Lee Y.H."/>
            <person name="Bennetzen J.L."/>
            <person name="Choi D."/>
        </authorList>
    </citation>
    <scope>NUCLEOTIDE SEQUENCE [LARGE SCALE GENOMIC DNA]</scope>
    <source>
        <strain evidence="3">cv. PBC81</strain>
    </source>
</reference>
<name>A0A2G2UUK5_CAPBA</name>
<accession>A0A2G2UUK5</accession>
<reference evidence="3" key="2">
    <citation type="journal article" date="2017" name="J. Anim. Genet.">
        <title>Multiple reference genome sequences of hot pepper reveal the massive evolution of plant disease resistance genes by retroduplication.</title>
        <authorList>
            <person name="Kim S."/>
            <person name="Park J."/>
            <person name="Yeom S.-I."/>
            <person name="Kim Y.-M."/>
            <person name="Seo E."/>
            <person name="Kim K.-T."/>
            <person name="Kim M.-S."/>
            <person name="Lee J.M."/>
            <person name="Cheong K."/>
            <person name="Shin H.-S."/>
            <person name="Kim S.-B."/>
            <person name="Han K."/>
            <person name="Lee J."/>
            <person name="Park M."/>
            <person name="Lee H.-A."/>
            <person name="Lee H.-Y."/>
            <person name="Lee Y."/>
            <person name="Oh S."/>
            <person name="Lee J.H."/>
            <person name="Choi E."/>
            <person name="Choi E."/>
            <person name="Lee S.E."/>
            <person name="Jeon J."/>
            <person name="Kim H."/>
            <person name="Choi G."/>
            <person name="Song H."/>
            <person name="Lee J."/>
            <person name="Lee S.-C."/>
            <person name="Kwon J.-K."/>
            <person name="Lee H.-Y."/>
            <person name="Koo N."/>
            <person name="Hong Y."/>
            <person name="Kim R.W."/>
            <person name="Kang W.-H."/>
            <person name="Huh J.H."/>
            <person name="Kang B.-C."/>
            <person name="Yang T.-J."/>
            <person name="Lee Y.-H."/>
            <person name="Bennetzen J.L."/>
            <person name="Choi D."/>
        </authorList>
    </citation>
    <scope>NUCLEOTIDE SEQUENCE [LARGE SCALE GENOMIC DNA]</scope>
    <source>
        <strain evidence="3">cv. PBC81</strain>
    </source>
</reference>
<dbReference type="EMBL" id="MLFT02020886">
    <property type="protein sequence ID" value="PHT24425.1"/>
    <property type="molecule type" value="Genomic_DNA"/>
</dbReference>
<feature type="compositionally biased region" description="Polar residues" evidence="1">
    <location>
        <begin position="20"/>
        <end position="39"/>
    </location>
</feature>
<comment type="caution">
    <text evidence="2">The sequence shown here is derived from an EMBL/GenBank/DDBJ whole genome shotgun (WGS) entry which is preliminary data.</text>
</comment>
<feature type="region of interest" description="Disordered" evidence="1">
    <location>
        <begin position="18"/>
        <end position="39"/>
    </location>
</feature>
<keyword evidence="3" id="KW-1185">Reference proteome</keyword>
<protein>
    <submittedName>
        <fullName evidence="2">Uncharacterized protein</fullName>
    </submittedName>
</protein>
<dbReference type="AlphaFoldDB" id="A0A2G2UUK5"/>
<evidence type="ECO:0000256" key="1">
    <source>
        <dbReference type="SAM" id="MobiDB-lite"/>
    </source>
</evidence>
<sequence length="82" mass="8926">MWGEGSSNGDIEVTECGQEDSISCHSGPQTEQDNNSSDVLQSVPKCVEAEAKFNLSAGNSAFNDPKVCIRFRLSVILIFQCR</sequence>
<gene>
    <name evidence="2" type="ORF">CQW23_35838</name>
</gene>
<evidence type="ECO:0000313" key="2">
    <source>
        <dbReference type="EMBL" id="PHT24425.1"/>
    </source>
</evidence>
<proteinExistence type="predicted"/>